<feature type="domain" description="Rhamnogalacturonase A/B/Epimerase-like pectate lyase" evidence="3">
    <location>
        <begin position="602"/>
        <end position="664"/>
    </location>
</feature>
<dbReference type="GO" id="GO:0004650">
    <property type="term" value="F:polygalacturonase activity"/>
    <property type="evidence" value="ECO:0007669"/>
    <property type="project" value="InterPro"/>
</dbReference>
<dbReference type="Gene3D" id="2.160.20.10">
    <property type="entry name" value="Single-stranded right-handed beta-helix, Pectin lyase-like"/>
    <property type="match status" value="2"/>
</dbReference>
<comment type="caution">
    <text evidence="4">The sequence shown here is derived from an EMBL/GenBank/DDBJ whole genome shotgun (WGS) entry which is preliminary data.</text>
</comment>
<dbReference type="AlphaFoldDB" id="A0A1J9S8H4"/>
<reference evidence="4 5" key="1">
    <citation type="submission" date="2016-10" db="EMBL/GenBank/DDBJ databases">
        <title>Proteomics and genomics reveal pathogen-plant mechanisms compatible with a hemibiotrophic lifestyle of Diplodia corticola.</title>
        <authorList>
            <person name="Fernandes I."/>
            <person name="De Jonge R."/>
            <person name="Van De Peer Y."/>
            <person name="Devreese B."/>
            <person name="Alves A."/>
            <person name="Esteves A.C."/>
        </authorList>
    </citation>
    <scope>NUCLEOTIDE SEQUENCE [LARGE SCALE GENOMIC DNA]</scope>
    <source>
        <strain evidence="4 5">CBS 112549</strain>
    </source>
</reference>
<feature type="compositionally biased region" description="Acidic residues" evidence="1">
    <location>
        <begin position="334"/>
        <end position="343"/>
    </location>
</feature>
<dbReference type="InterPro" id="IPR012334">
    <property type="entry name" value="Pectin_lyas_fold"/>
</dbReference>
<feature type="region of interest" description="Disordered" evidence="1">
    <location>
        <begin position="46"/>
        <end position="169"/>
    </location>
</feature>
<organism evidence="4 5">
    <name type="scientific">Diplodia corticola</name>
    <dbReference type="NCBI Taxonomy" id="236234"/>
    <lineage>
        <taxon>Eukaryota</taxon>
        <taxon>Fungi</taxon>
        <taxon>Dikarya</taxon>
        <taxon>Ascomycota</taxon>
        <taxon>Pezizomycotina</taxon>
        <taxon>Dothideomycetes</taxon>
        <taxon>Dothideomycetes incertae sedis</taxon>
        <taxon>Botryosphaeriales</taxon>
        <taxon>Botryosphaeriaceae</taxon>
        <taxon>Diplodia</taxon>
    </lineage>
</organism>
<proteinExistence type="predicted"/>
<evidence type="ECO:0000259" key="3">
    <source>
        <dbReference type="Pfam" id="PF12708"/>
    </source>
</evidence>
<keyword evidence="5" id="KW-1185">Reference proteome</keyword>
<feature type="chain" id="PRO_5013086001" evidence="2">
    <location>
        <begin position="19"/>
        <end position="961"/>
    </location>
</feature>
<dbReference type="CDD" id="cd23668">
    <property type="entry name" value="GH55_beta13glucanase-like"/>
    <property type="match status" value="1"/>
</dbReference>
<protein>
    <submittedName>
        <fullName evidence="4">Exo-beta-protein</fullName>
    </submittedName>
</protein>
<dbReference type="InterPro" id="IPR011050">
    <property type="entry name" value="Pectin_lyase_fold/virulence"/>
</dbReference>
<feature type="compositionally biased region" description="Low complexity" evidence="1">
    <location>
        <begin position="148"/>
        <end position="166"/>
    </location>
</feature>
<feature type="region of interest" description="Disordered" evidence="1">
    <location>
        <begin position="323"/>
        <end position="345"/>
    </location>
</feature>
<dbReference type="PANTHER" id="PTHR33928">
    <property type="entry name" value="POLYGALACTURONASE QRT3"/>
    <property type="match status" value="1"/>
</dbReference>
<accession>A0A1J9S8H4</accession>
<evidence type="ECO:0000313" key="4">
    <source>
        <dbReference type="EMBL" id="OJD36212.1"/>
    </source>
</evidence>
<gene>
    <name evidence="4" type="ORF">BKCO1_1200028</name>
</gene>
<evidence type="ECO:0000256" key="1">
    <source>
        <dbReference type="SAM" id="MobiDB-lite"/>
    </source>
</evidence>
<feature type="domain" description="Rhamnogalacturonase A/B/Epimerase-like pectate lyase" evidence="3">
    <location>
        <begin position="211"/>
        <end position="461"/>
    </location>
</feature>
<dbReference type="Proteomes" id="UP000183809">
    <property type="component" value="Unassembled WGS sequence"/>
</dbReference>
<evidence type="ECO:0000313" key="5">
    <source>
        <dbReference type="Proteomes" id="UP000183809"/>
    </source>
</evidence>
<evidence type="ECO:0000256" key="2">
    <source>
        <dbReference type="SAM" id="SignalP"/>
    </source>
</evidence>
<dbReference type="PANTHER" id="PTHR33928:SF2">
    <property type="entry name" value="PECTATE LYASE SUPERFAMILY PROTEIN DOMAIN-CONTAINING PROTEIN-RELATED"/>
    <property type="match status" value="1"/>
</dbReference>
<dbReference type="Pfam" id="PF12708">
    <property type="entry name" value="Pect-lyase_RHGA_epim"/>
    <property type="match status" value="2"/>
</dbReference>
<dbReference type="STRING" id="236234.A0A1J9S8H4"/>
<sequence length="961" mass="101639">MRGLVAALLASVTPAVAAAVVPAGNLIRRQWESDATVALPASSSVLDTLSTSSSYAEDPPSSSYTDEPPSYSYTEEPSSSSTDEISSPYTDELISSTSTEELPSSSYTEEPLSSTSTEELPSSTSTSEPSSPPSSAAAADDLWPPSPSTSTTSSSAPPDTPNDAPTCSPLTPTYPSTWWYADHLSTPPDSSSGGTSPFLSTPLNASYPIHRNVVLSYGADPTGTRPSSSAIQAALDDGGTIHFDGSGSSSYSFPYPNLRNTTGRGPSFGSTLTPAVVYVPPGRYLLDAPLQLWVGTVLVGDAVEPPVLVVAADFGAAAEAAGMTTTEDVKDRDEDGGDEEEIGEGGPLYVIRGKEPGLPATDGFFVGLRDVVVDSRGYAGEVEELVLVEWTVSQGTQLAGVRFEMPKGGRHVGMSTKLDYNSNIILNDLSFNGGAVGMDLSGQQWLVKSVTFNGCGIGAIVDCYDCVFLDINCIGVGICLDGSQTSGSLTVIDSYTANSGTFVSSYASVDGNNQLVLENIQSDGDTVTLSGDVAVRGNVPFTWIRGQVYTQGNPYPSHQQGALVYTPRSSTLTSSRNYFVMRPPTYREYDSSQVLNIKTVPEYLVYGDGYTDDTDSINAILTQYAGCKVIYIPAGTYVVSNTIFVPGGTRIYGDAYASVISAKGATFSNPNIPIPMVQVGAPGEVGVAQIVDMMFSVAEVLPGCKLVEVNMAGDQFGDVALINSHMRVGGAAGSAVEYDCEDDSPCRAAWGLVHLTAWSSAYVENMWGWTADHDLDRVYTQNVATGRGLLVEATKGTWLVGTSMEHNTLYQYNFNGAENVFAAMQQSETPYWQGVDSGTVAPYPWTDALQASDPDFSHCDASSGGYCGAALFERIAQSKSLFLYGGCLWTFFTGGNESEKCDYDCQQEAIDIDNASSGIYLYGTNVHKVTNMVRSGGWSIAGQSMNKGGWGGVVAAYLYNS</sequence>
<dbReference type="GeneID" id="31010957"/>
<dbReference type="InterPro" id="IPR039279">
    <property type="entry name" value="QRT3-like"/>
</dbReference>
<feature type="compositionally biased region" description="Low complexity" evidence="1">
    <location>
        <begin position="46"/>
        <end position="135"/>
    </location>
</feature>
<dbReference type="SUPFAM" id="SSF51126">
    <property type="entry name" value="Pectin lyase-like"/>
    <property type="match status" value="2"/>
</dbReference>
<dbReference type="OrthoDB" id="1046782at2759"/>
<dbReference type="InterPro" id="IPR024535">
    <property type="entry name" value="RHGA/B-epi-like_pectate_lyase"/>
</dbReference>
<feature type="signal peptide" evidence="2">
    <location>
        <begin position="1"/>
        <end position="18"/>
    </location>
</feature>
<dbReference type="FunFam" id="2.160.20.10:FF:000049">
    <property type="entry name" value="Putative exo-beta-1,3-glucanase"/>
    <property type="match status" value="1"/>
</dbReference>
<name>A0A1J9S8H4_9PEZI</name>
<keyword evidence="2" id="KW-0732">Signal</keyword>
<dbReference type="RefSeq" id="XP_020132472.1">
    <property type="nucleotide sequence ID" value="XM_020270698.1"/>
</dbReference>
<dbReference type="EMBL" id="MNUE01000012">
    <property type="protein sequence ID" value="OJD36212.1"/>
    <property type="molecule type" value="Genomic_DNA"/>
</dbReference>